<evidence type="ECO:0000256" key="2">
    <source>
        <dbReference type="ARBA" id="ARBA00008335"/>
    </source>
</evidence>
<accession>A0A1H0NCK2</accession>
<keyword evidence="7 8" id="KW-0472">Membrane</keyword>
<feature type="transmembrane region" description="Helical" evidence="8">
    <location>
        <begin position="393"/>
        <end position="414"/>
    </location>
</feature>
<evidence type="ECO:0000256" key="4">
    <source>
        <dbReference type="ARBA" id="ARBA00022475"/>
    </source>
</evidence>
<feature type="transmembrane region" description="Helical" evidence="8">
    <location>
        <begin position="305"/>
        <end position="328"/>
    </location>
</feature>
<feature type="transmembrane region" description="Helical" evidence="8">
    <location>
        <begin position="99"/>
        <end position="119"/>
    </location>
</feature>
<keyword evidence="3" id="KW-0813">Transport</keyword>
<evidence type="ECO:0000256" key="5">
    <source>
        <dbReference type="ARBA" id="ARBA00022692"/>
    </source>
</evidence>
<dbReference type="SUPFAM" id="SSF103473">
    <property type="entry name" value="MFS general substrate transporter"/>
    <property type="match status" value="1"/>
</dbReference>
<dbReference type="EMBL" id="FNJN01000003">
    <property type="protein sequence ID" value="SDO90442.1"/>
    <property type="molecule type" value="Genomic_DNA"/>
</dbReference>
<reference evidence="10 11" key="1">
    <citation type="submission" date="2016-10" db="EMBL/GenBank/DDBJ databases">
        <authorList>
            <person name="de Groot N.N."/>
        </authorList>
    </citation>
    <scope>NUCLEOTIDE SEQUENCE [LARGE SCALE GENOMIC DNA]</scope>
    <source>
        <strain evidence="10 11">StLB037</strain>
    </source>
</reference>
<feature type="transmembrane region" description="Helical" evidence="8">
    <location>
        <begin position="69"/>
        <end position="92"/>
    </location>
</feature>
<sequence length="422" mass="43253">MGTGASSYPGALVDRLEGVSEFSGHLPGSRDYRRLLIGLFFGGVATFAQLYATQAVLPAIADDLTSGPAGAALTVSASTLGLAVAVIPWSLVADRIGRVPAMAIGLIAATLLGAVTPFADDLGVLLALRLLEGAALGAVPAVALAYLSEEVSPRFVAAAAGSYIAGTTVGGLSGRVASGWIAELAGWRWGVASVVLLCVVAAVVFLWLVPAARGFVPGRSRTVRGPSVRRRLALNLCSPVQMALYAQAFLLMGAFVAVYNYLGFHVAAPPFALPPAIVTLLFLAYLAGTVSSPRAGALAVRYGRLPLLLGSTGLMAAGVIVMFLPFIAAVIVGLLAFTAGFFGAHAVASGWTPVAADPEARAQASSLYYLGYYAGSSLFGWLLGLVFSSVGWGVFLAAVLGMCLLALVIAWSALRGAPSRPR</sequence>
<feature type="transmembrane region" description="Helical" evidence="8">
    <location>
        <begin position="232"/>
        <end position="259"/>
    </location>
</feature>
<keyword evidence="4" id="KW-1003">Cell membrane</keyword>
<evidence type="ECO:0000256" key="6">
    <source>
        <dbReference type="ARBA" id="ARBA00022989"/>
    </source>
</evidence>
<evidence type="ECO:0000256" key="7">
    <source>
        <dbReference type="ARBA" id="ARBA00023136"/>
    </source>
</evidence>
<dbReference type="InterPro" id="IPR036259">
    <property type="entry name" value="MFS_trans_sf"/>
</dbReference>
<dbReference type="PANTHER" id="PTHR43271">
    <property type="entry name" value="BLL2771 PROTEIN"/>
    <property type="match status" value="1"/>
</dbReference>
<feature type="transmembrane region" description="Helical" evidence="8">
    <location>
        <begin position="35"/>
        <end position="57"/>
    </location>
</feature>
<dbReference type="PANTHER" id="PTHR43271:SF1">
    <property type="entry name" value="INNER MEMBRANE TRANSPORT PROTEIN YNFM"/>
    <property type="match status" value="1"/>
</dbReference>
<evidence type="ECO:0000256" key="1">
    <source>
        <dbReference type="ARBA" id="ARBA00004651"/>
    </source>
</evidence>
<feature type="transmembrane region" description="Helical" evidence="8">
    <location>
        <begin position="271"/>
        <end position="293"/>
    </location>
</feature>
<dbReference type="PROSITE" id="PS50850">
    <property type="entry name" value="MFS"/>
    <property type="match status" value="1"/>
</dbReference>
<dbReference type="InterPro" id="IPR011701">
    <property type="entry name" value="MFS"/>
</dbReference>
<protein>
    <submittedName>
        <fullName evidence="10">Predicted arabinose efflux permease, MFS family</fullName>
    </submittedName>
</protein>
<proteinExistence type="inferred from homology"/>
<gene>
    <name evidence="10" type="ORF">SAMN04487788_1275</name>
</gene>
<evidence type="ECO:0000313" key="11">
    <source>
        <dbReference type="Proteomes" id="UP000186456"/>
    </source>
</evidence>
<dbReference type="Pfam" id="PF07690">
    <property type="entry name" value="MFS_1"/>
    <property type="match status" value="1"/>
</dbReference>
<dbReference type="InterPro" id="IPR020846">
    <property type="entry name" value="MFS_dom"/>
</dbReference>
<feature type="transmembrane region" description="Helical" evidence="8">
    <location>
        <begin position="334"/>
        <end position="355"/>
    </location>
</feature>
<evidence type="ECO:0000256" key="8">
    <source>
        <dbReference type="SAM" id="Phobius"/>
    </source>
</evidence>
<feature type="transmembrane region" description="Helical" evidence="8">
    <location>
        <begin position="125"/>
        <end position="148"/>
    </location>
</feature>
<name>A0A1H0NCK2_MICTS</name>
<keyword evidence="5 8" id="KW-0812">Transmembrane</keyword>
<feature type="domain" description="Major facilitator superfamily (MFS) profile" evidence="9">
    <location>
        <begin position="35"/>
        <end position="418"/>
    </location>
</feature>
<organism evidence="10 11">
    <name type="scientific">Microbacterium testaceum (strain StLB037)</name>
    <dbReference type="NCBI Taxonomy" id="979556"/>
    <lineage>
        <taxon>Bacteria</taxon>
        <taxon>Bacillati</taxon>
        <taxon>Actinomycetota</taxon>
        <taxon>Actinomycetes</taxon>
        <taxon>Micrococcales</taxon>
        <taxon>Microbacteriaceae</taxon>
        <taxon>Microbacterium</taxon>
    </lineage>
</organism>
<feature type="transmembrane region" description="Helical" evidence="8">
    <location>
        <begin position="367"/>
        <end position="387"/>
    </location>
</feature>
<comment type="similarity">
    <text evidence="2">Belongs to the major facilitator superfamily.</text>
</comment>
<dbReference type="CDD" id="cd17324">
    <property type="entry name" value="MFS_NepI_like"/>
    <property type="match status" value="1"/>
</dbReference>
<dbReference type="GO" id="GO:0022857">
    <property type="term" value="F:transmembrane transporter activity"/>
    <property type="evidence" value="ECO:0007669"/>
    <property type="project" value="InterPro"/>
</dbReference>
<feature type="transmembrane region" description="Helical" evidence="8">
    <location>
        <begin position="155"/>
        <end position="177"/>
    </location>
</feature>
<keyword evidence="6 8" id="KW-1133">Transmembrane helix</keyword>
<dbReference type="Proteomes" id="UP000186456">
    <property type="component" value="Unassembled WGS sequence"/>
</dbReference>
<evidence type="ECO:0000256" key="3">
    <source>
        <dbReference type="ARBA" id="ARBA00022448"/>
    </source>
</evidence>
<dbReference type="GO" id="GO:0005886">
    <property type="term" value="C:plasma membrane"/>
    <property type="evidence" value="ECO:0007669"/>
    <property type="project" value="UniProtKB-SubCell"/>
</dbReference>
<evidence type="ECO:0000259" key="9">
    <source>
        <dbReference type="PROSITE" id="PS50850"/>
    </source>
</evidence>
<dbReference type="AlphaFoldDB" id="A0A1H0NCK2"/>
<comment type="subcellular location">
    <subcellularLocation>
        <location evidence="1">Cell membrane</location>
        <topology evidence="1">Multi-pass membrane protein</topology>
    </subcellularLocation>
</comment>
<feature type="transmembrane region" description="Helical" evidence="8">
    <location>
        <begin position="189"/>
        <end position="211"/>
    </location>
</feature>
<dbReference type="Gene3D" id="1.20.1250.20">
    <property type="entry name" value="MFS general substrate transporter like domains"/>
    <property type="match status" value="1"/>
</dbReference>
<evidence type="ECO:0000313" key="10">
    <source>
        <dbReference type="EMBL" id="SDO90442.1"/>
    </source>
</evidence>